<protein>
    <submittedName>
        <fullName evidence="1">Uncharacterized protein</fullName>
    </submittedName>
</protein>
<organism evidence="1 2">
    <name type="scientific">Aspergillus transmontanensis</name>
    <dbReference type="NCBI Taxonomy" id="1034304"/>
    <lineage>
        <taxon>Eukaryota</taxon>
        <taxon>Fungi</taxon>
        <taxon>Dikarya</taxon>
        <taxon>Ascomycota</taxon>
        <taxon>Pezizomycotina</taxon>
        <taxon>Eurotiomycetes</taxon>
        <taxon>Eurotiomycetidae</taxon>
        <taxon>Eurotiales</taxon>
        <taxon>Aspergillaceae</taxon>
        <taxon>Aspergillus</taxon>
        <taxon>Aspergillus subgen. Circumdati</taxon>
    </lineage>
</organism>
<evidence type="ECO:0000313" key="1">
    <source>
        <dbReference type="EMBL" id="KAE8320183.1"/>
    </source>
</evidence>
<reference evidence="2" key="1">
    <citation type="submission" date="2019-04" db="EMBL/GenBank/DDBJ databases">
        <title>Friends and foes A comparative genomics studyof 23 Aspergillus species from section Flavi.</title>
        <authorList>
            <consortium name="DOE Joint Genome Institute"/>
            <person name="Kjaerbolling I."/>
            <person name="Vesth T."/>
            <person name="Frisvad J.C."/>
            <person name="Nybo J.L."/>
            <person name="Theobald S."/>
            <person name="Kildgaard S."/>
            <person name="Isbrandt T."/>
            <person name="Kuo A."/>
            <person name="Sato A."/>
            <person name="Lyhne E.K."/>
            <person name="Kogle M.E."/>
            <person name="Wiebenga A."/>
            <person name="Kun R.S."/>
            <person name="Lubbers R.J."/>
            <person name="Makela M.R."/>
            <person name="Barry K."/>
            <person name="Chovatia M."/>
            <person name="Clum A."/>
            <person name="Daum C."/>
            <person name="Haridas S."/>
            <person name="He G."/>
            <person name="LaButti K."/>
            <person name="Lipzen A."/>
            <person name="Mondo S."/>
            <person name="Riley R."/>
            <person name="Salamov A."/>
            <person name="Simmons B.A."/>
            <person name="Magnuson J.K."/>
            <person name="Henrissat B."/>
            <person name="Mortensen U.H."/>
            <person name="Larsen T.O."/>
            <person name="Devries R.P."/>
            <person name="Grigoriev I.V."/>
            <person name="Machida M."/>
            <person name="Baker S.E."/>
            <person name="Andersen M.R."/>
        </authorList>
    </citation>
    <scope>NUCLEOTIDE SEQUENCE [LARGE SCALE GENOMIC DNA]</scope>
    <source>
        <strain evidence="2">CBS 130015</strain>
    </source>
</reference>
<gene>
    <name evidence="1" type="ORF">BDV41DRAFT_3950</name>
</gene>
<keyword evidence="2" id="KW-1185">Reference proteome</keyword>
<proteinExistence type="predicted"/>
<dbReference type="Proteomes" id="UP000325433">
    <property type="component" value="Unassembled WGS sequence"/>
</dbReference>
<name>A0A5N6WH98_9EURO</name>
<evidence type="ECO:0000313" key="2">
    <source>
        <dbReference type="Proteomes" id="UP000325433"/>
    </source>
</evidence>
<accession>A0A5N6WH98</accession>
<dbReference type="EMBL" id="ML738292">
    <property type="protein sequence ID" value="KAE8320183.1"/>
    <property type="molecule type" value="Genomic_DNA"/>
</dbReference>
<dbReference type="AlphaFoldDB" id="A0A5N6WH98"/>
<sequence length="74" mass="8297">MEVCISRTMVARWGVIVTDLVGRVVIWTVEVEISAILYGIFGFVYLGWFGLRETGSIRALSRFLADLQPRGASF</sequence>